<evidence type="ECO:0000313" key="2">
    <source>
        <dbReference type="EMBL" id="OQR97426.1"/>
    </source>
</evidence>
<organism evidence="2 3">
    <name type="scientific">Thraustotheca clavata</name>
    <dbReference type="NCBI Taxonomy" id="74557"/>
    <lineage>
        <taxon>Eukaryota</taxon>
        <taxon>Sar</taxon>
        <taxon>Stramenopiles</taxon>
        <taxon>Oomycota</taxon>
        <taxon>Saprolegniomycetes</taxon>
        <taxon>Saprolegniales</taxon>
        <taxon>Achlyaceae</taxon>
        <taxon>Thraustotheca</taxon>
    </lineage>
</organism>
<dbReference type="EMBL" id="JNBS01001913">
    <property type="protein sequence ID" value="OQR97426.1"/>
    <property type="molecule type" value="Genomic_DNA"/>
</dbReference>
<reference evidence="2 3" key="1">
    <citation type="journal article" date="2014" name="Genome Biol. Evol.">
        <title>The secreted proteins of Achlya hypogyna and Thraustotheca clavata identify the ancestral oomycete secretome and reveal gene acquisitions by horizontal gene transfer.</title>
        <authorList>
            <person name="Misner I."/>
            <person name="Blouin N."/>
            <person name="Leonard G."/>
            <person name="Richards T.A."/>
            <person name="Lane C.E."/>
        </authorList>
    </citation>
    <scope>NUCLEOTIDE SEQUENCE [LARGE SCALE GENOMIC DNA]</scope>
    <source>
        <strain evidence="2 3">ATCC 34112</strain>
    </source>
</reference>
<feature type="transmembrane region" description="Helical" evidence="1">
    <location>
        <begin position="155"/>
        <end position="180"/>
    </location>
</feature>
<dbReference type="AlphaFoldDB" id="A0A1V9ZHG6"/>
<keyword evidence="1" id="KW-0472">Membrane</keyword>
<dbReference type="Proteomes" id="UP000243217">
    <property type="component" value="Unassembled WGS sequence"/>
</dbReference>
<evidence type="ECO:0000313" key="3">
    <source>
        <dbReference type="Proteomes" id="UP000243217"/>
    </source>
</evidence>
<protein>
    <submittedName>
        <fullName evidence="2">Uncharacterized protein</fullName>
    </submittedName>
</protein>
<proteinExistence type="predicted"/>
<gene>
    <name evidence="2" type="ORF">THRCLA_06962</name>
</gene>
<comment type="caution">
    <text evidence="2">The sequence shown here is derived from an EMBL/GenBank/DDBJ whole genome shotgun (WGS) entry which is preliminary data.</text>
</comment>
<keyword evidence="1" id="KW-1133">Transmembrane helix</keyword>
<name>A0A1V9ZHG6_9STRA</name>
<sequence length="359" mass="40629">MQYVATANNLTKVTIYDWVLNEQEVVSFEGDVATLYIMSAAYEPIKQTIDKQMQAWALICDGYQQLLHNSWFDDNFALVFVNNQALGSTLTVWYRFIWIILVACVTVATICLSSPNFYSENHWRYDAAFIKKRSIFFAGESMWFYYILQELVCPITYWGILCSSGSIVLWIVIGAIDVFSPLTAQASLSRARVNVDMYIMIYCQSGEIHVGSFPRLCIIAGVQTGWVVLTSLIHYRLNCDDNRSLLVPPIILAQIQSREIVKLDSVTSLMCGLVHVPGAFLIQNYGSSFHPIYIHMTKNTNLLCSQILRLVLQIELELDHPDGFHGDQHSSKGHALVQIVFRGNSCTWCLVSSILVVLL</sequence>
<keyword evidence="3" id="KW-1185">Reference proteome</keyword>
<feature type="transmembrane region" description="Helical" evidence="1">
    <location>
        <begin position="92"/>
        <end position="112"/>
    </location>
</feature>
<evidence type="ECO:0000256" key="1">
    <source>
        <dbReference type="SAM" id="Phobius"/>
    </source>
</evidence>
<keyword evidence="1" id="KW-0812">Transmembrane</keyword>
<accession>A0A1V9ZHG6</accession>